<dbReference type="Pfam" id="PF01205">
    <property type="entry name" value="Impact_N"/>
    <property type="match status" value="1"/>
</dbReference>
<dbReference type="EMBL" id="BDCR01000003">
    <property type="protein sequence ID" value="GAT62975.1"/>
    <property type="molecule type" value="Genomic_DNA"/>
</dbReference>
<dbReference type="PROSITE" id="PS00910">
    <property type="entry name" value="UPF0029"/>
    <property type="match status" value="1"/>
</dbReference>
<dbReference type="Gene3D" id="3.30.230.30">
    <property type="entry name" value="Impact, N-terminal domain"/>
    <property type="match status" value="1"/>
</dbReference>
<proteinExistence type="inferred from homology"/>
<dbReference type="GO" id="GO:0005737">
    <property type="term" value="C:cytoplasm"/>
    <property type="evidence" value="ECO:0007669"/>
    <property type="project" value="TreeGrafter"/>
</dbReference>
<protein>
    <recommendedName>
        <fullName evidence="2">Impact N-terminal domain-containing protein</fullName>
    </recommendedName>
</protein>
<dbReference type="RefSeq" id="WP_068703754.1">
    <property type="nucleotide sequence ID" value="NZ_BDCR01000003.1"/>
</dbReference>
<dbReference type="AlphaFoldDB" id="A0A161LEE8"/>
<evidence type="ECO:0000313" key="4">
    <source>
        <dbReference type="Proteomes" id="UP000076586"/>
    </source>
</evidence>
<accession>A0A161LEE8</accession>
<dbReference type="InterPro" id="IPR020568">
    <property type="entry name" value="Ribosomal_Su5_D2-typ_SF"/>
</dbReference>
<dbReference type="Proteomes" id="UP000076586">
    <property type="component" value="Unassembled WGS sequence"/>
</dbReference>
<reference evidence="4" key="2">
    <citation type="journal article" date="2017" name="Genome Announc.">
        <title>Draft genome sequence of Paludibacter jiangxiensis NM7(T), a propionate-producing fermentative bacterium.</title>
        <authorList>
            <person name="Qiu Y.-L."/>
            <person name="Tourlousse D.M."/>
            <person name="Matsuura N."/>
            <person name="Ohashi A."/>
            <person name="Sekiguchi Y."/>
        </authorList>
    </citation>
    <scope>NUCLEOTIDE SEQUENCE [LARGE SCALE GENOMIC DNA]</scope>
    <source>
        <strain evidence="4">NM7</strain>
    </source>
</reference>
<dbReference type="InterPro" id="IPR020569">
    <property type="entry name" value="UPF0029_Impact_CS"/>
</dbReference>
<dbReference type="GO" id="GO:0006446">
    <property type="term" value="P:regulation of translational initiation"/>
    <property type="evidence" value="ECO:0007669"/>
    <property type="project" value="TreeGrafter"/>
</dbReference>
<gene>
    <name evidence="3" type="ORF">PJIAN_3287</name>
</gene>
<dbReference type="InterPro" id="IPR001498">
    <property type="entry name" value="Impact_N"/>
</dbReference>
<dbReference type="OrthoDB" id="9813771at2"/>
<evidence type="ECO:0000256" key="1">
    <source>
        <dbReference type="ARBA" id="ARBA00007665"/>
    </source>
</evidence>
<evidence type="ECO:0000259" key="2">
    <source>
        <dbReference type="Pfam" id="PF01205"/>
    </source>
</evidence>
<dbReference type="SUPFAM" id="SSF54211">
    <property type="entry name" value="Ribosomal protein S5 domain 2-like"/>
    <property type="match status" value="1"/>
</dbReference>
<feature type="domain" description="Impact N-terminal" evidence="2">
    <location>
        <begin position="18"/>
        <end position="123"/>
    </location>
</feature>
<dbReference type="PANTHER" id="PTHR16301">
    <property type="entry name" value="IMPACT-RELATED"/>
    <property type="match status" value="1"/>
</dbReference>
<comment type="similarity">
    <text evidence="1">Belongs to the IMPACT family.</text>
</comment>
<evidence type="ECO:0000313" key="3">
    <source>
        <dbReference type="EMBL" id="GAT62975.1"/>
    </source>
</evidence>
<reference evidence="4" key="1">
    <citation type="submission" date="2016-04" db="EMBL/GenBank/DDBJ databases">
        <title>Draft genome sequence of Paludibacter jiangxiensis strain NM7.</title>
        <authorList>
            <person name="Qiu Y."/>
            <person name="Matsuura N."/>
            <person name="Ohashi A."/>
            <person name="Tourlousse M.D."/>
            <person name="Sekiguchi Y."/>
        </authorList>
    </citation>
    <scope>NUCLEOTIDE SEQUENCE [LARGE SCALE GENOMIC DNA]</scope>
    <source>
        <strain evidence="4">NM7</strain>
    </source>
</reference>
<name>A0A161LEE8_9BACT</name>
<sequence length="199" mass="22349">MDSFLTIARRSEGIYKEKGSKFLSFAIPVSDTEEVKSIVSTFRKEYYDARHVCYAYVLGADRTEFRANDDGEPSGTAGRPILGQIHSANLTNILIIVVRYFGGILLGTGGLITAYKAAAADAIANNEIKEQEVTITLEIEFDYLTMNDVMSLLKETDTTVTEQQFDMTCRMKLSVRQAIYPMFMGKLEKIESLRVVERD</sequence>
<dbReference type="PANTHER" id="PTHR16301:SF20">
    <property type="entry name" value="IMPACT FAMILY MEMBER YIGZ"/>
    <property type="match status" value="1"/>
</dbReference>
<dbReference type="InterPro" id="IPR023582">
    <property type="entry name" value="Impact"/>
</dbReference>
<dbReference type="STRING" id="681398.PJIAN_3287"/>
<dbReference type="InterPro" id="IPR036956">
    <property type="entry name" value="Impact_N_sf"/>
</dbReference>
<comment type="caution">
    <text evidence="3">The sequence shown here is derived from an EMBL/GenBank/DDBJ whole genome shotgun (WGS) entry which is preliminary data.</text>
</comment>
<organism evidence="3 4">
    <name type="scientific">Paludibacter jiangxiensis</name>
    <dbReference type="NCBI Taxonomy" id="681398"/>
    <lineage>
        <taxon>Bacteria</taxon>
        <taxon>Pseudomonadati</taxon>
        <taxon>Bacteroidota</taxon>
        <taxon>Bacteroidia</taxon>
        <taxon>Bacteroidales</taxon>
        <taxon>Paludibacteraceae</taxon>
        <taxon>Paludibacter</taxon>
    </lineage>
</organism>
<keyword evidence="4" id="KW-1185">Reference proteome</keyword>